<dbReference type="RefSeq" id="XP_037210218.1">
    <property type="nucleotide sequence ID" value="XM_037348900.1"/>
</dbReference>
<proteinExistence type="predicted"/>
<keyword evidence="3" id="KW-1185">Reference proteome</keyword>
<dbReference type="GO" id="GO:0004029">
    <property type="term" value="F:aldehyde dehydrogenase (NAD+) activity"/>
    <property type="evidence" value="ECO:0007669"/>
    <property type="project" value="TreeGrafter"/>
</dbReference>
<dbReference type="InterPro" id="IPR051783">
    <property type="entry name" value="NAD(P)-dependent_oxidoreduct"/>
</dbReference>
<dbReference type="PANTHER" id="PTHR48079:SF6">
    <property type="entry name" value="NAD(P)-BINDING DOMAIN-CONTAINING PROTEIN-RELATED"/>
    <property type="match status" value="1"/>
</dbReference>
<gene>
    <name evidence="2" type="ORF">FTJAE_2682</name>
</gene>
<evidence type="ECO:0000259" key="1">
    <source>
        <dbReference type="Pfam" id="PF01370"/>
    </source>
</evidence>
<sequence>MASDNKNILLTGATGFIGGSVLAALLRSPSLQSGPVTCLMRGPDRASLLSATYGHRVKPVLYEGLDDLEATTAVAAQHDVVINTTLSYHSPSTKALLRGLAQRKAVTGHDVWMIHTSGTSNIADLVIANADGRQLDDIADDVYTFEKEKESLGPYPQRTVELDVIDTGLELGVKTIVLMCPIIYGNGTGLFHNTSMHLVFMKAMIKLGRAVVVDDGAGVWDHVHVEDLAELYRLLVQEILEREGKALPTGKKGIVFNGNGQHSWLEFMKLVANAGYEEGALLSNTVAHISLEEAAKTLVPLIGFSDSMGDLTMLAAQILNSNARTVASVARKLGWVPLKGEEVWESSVRDDIKTIVKSSI</sequence>
<protein>
    <submittedName>
        <fullName evidence="2">NAD dependent epimerase dehydratase family</fullName>
    </submittedName>
</protein>
<evidence type="ECO:0000313" key="3">
    <source>
        <dbReference type="Proteomes" id="UP000530670"/>
    </source>
</evidence>
<accession>A0A8H5S6E9</accession>
<dbReference type="SUPFAM" id="SSF51735">
    <property type="entry name" value="NAD(P)-binding Rossmann-fold domains"/>
    <property type="match status" value="1"/>
</dbReference>
<dbReference type="PANTHER" id="PTHR48079">
    <property type="entry name" value="PROTEIN YEEZ"/>
    <property type="match status" value="1"/>
</dbReference>
<dbReference type="GeneID" id="59301170"/>
<comment type="caution">
    <text evidence="2">The sequence shown here is derived from an EMBL/GenBank/DDBJ whole genome shotgun (WGS) entry which is preliminary data.</text>
</comment>
<dbReference type="InterPro" id="IPR001509">
    <property type="entry name" value="Epimerase_deHydtase"/>
</dbReference>
<dbReference type="AlphaFoldDB" id="A0A8H5S6E9"/>
<name>A0A8H5S6E9_9HYPO</name>
<dbReference type="Proteomes" id="UP000530670">
    <property type="component" value="Unassembled WGS sequence"/>
</dbReference>
<dbReference type="Gene3D" id="3.40.50.720">
    <property type="entry name" value="NAD(P)-binding Rossmann-like Domain"/>
    <property type="match status" value="2"/>
</dbReference>
<dbReference type="InterPro" id="IPR036291">
    <property type="entry name" value="NAD(P)-bd_dom_sf"/>
</dbReference>
<dbReference type="GO" id="GO:0005737">
    <property type="term" value="C:cytoplasm"/>
    <property type="evidence" value="ECO:0007669"/>
    <property type="project" value="TreeGrafter"/>
</dbReference>
<reference evidence="2 3" key="1">
    <citation type="submission" date="2020-05" db="EMBL/GenBank/DDBJ databases">
        <title>Identification and distribution of gene clusters putatively required for synthesis of sphingolipid metabolism inhibitors in phylogenetically diverse species of the filamentous fungus Fusarium.</title>
        <authorList>
            <person name="Kim H.-S."/>
            <person name="Busman M."/>
            <person name="Brown D.W."/>
            <person name="Divon H."/>
            <person name="Uhlig S."/>
            <person name="Proctor R.H."/>
        </authorList>
    </citation>
    <scope>NUCLEOTIDE SEQUENCE [LARGE SCALE GENOMIC DNA]</scope>
    <source>
        <strain evidence="2 3">NRRL 66243</strain>
    </source>
</reference>
<evidence type="ECO:0000313" key="2">
    <source>
        <dbReference type="EMBL" id="KAF5644811.1"/>
    </source>
</evidence>
<organism evidence="2 3">
    <name type="scientific">Fusarium tjaetaba</name>
    <dbReference type="NCBI Taxonomy" id="1567544"/>
    <lineage>
        <taxon>Eukaryota</taxon>
        <taxon>Fungi</taxon>
        <taxon>Dikarya</taxon>
        <taxon>Ascomycota</taxon>
        <taxon>Pezizomycotina</taxon>
        <taxon>Sordariomycetes</taxon>
        <taxon>Hypocreomycetidae</taxon>
        <taxon>Hypocreales</taxon>
        <taxon>Nectriaceae</taxon>
        <taxon>Fusarium</taxon>
        <taxon>Fusarium fujikuroi species complex</taxon>
    </lineage>
</organism>
<dbReference type="OrthoDB" id="10262413at2759"/>
<dbReference type="Pfam" id="PF01370">
    <property type="entry name" value="Epimerase"/>
    <property type="match status" value="1"/>
</dbReference>
<dbReference type="EMBL" id="JAAQRI010000055">
    <property type="protein sequence ID" value="KAF5644811.1"/>
    <property type="molecule type" value="Genomic_DNA"/>
</dbReference>
<feature type="domain" description="NAD-dependent epimerase/dehydratase" evidence="1">
    <location>
        <begin position="8"/>
        <end position="238"/>
    </location>
</feature>